<dbReference type="HOGENOM" id="CLU_1642058_0_0_9"/>
<dbReference type="KEGG" id="pste:PSTEL_13540"/>
<proteinExistence type="predicted"/>
<gene>
    <name evidence="1" type="ORF">PSTEL_13540</name>
</gene>
<accession>A0A089N5G1</accession>
<dbReference type="Proteomes" id="UP000029507">
    <property type="component" value="Chromosome"/>
</dbReference>
<sequence>MYYPVMNYEGFKPFKVYTSKDIAAYIDLMATESNRPALSDAAIVITWGELIGRALIMEKFVSQYPSSNRNAAVKDLLKLRTLFVFYGASNTPAYSYGDNGEPTLIDPELKRAYEDVITNGTGNSQILKDIQTLQGILDKNGGQWDTDIAAFLKKYQLMTD</sequence>
<evidence type="ECO:0000313" key="1">
    <source>
        <dbReference type="EMBL" id="AIQ63959.1"/>
    </source>
</evidence>
<organism evidence="1 2">
    <name type="scientific">Paenibacillus stellifer</name>
    <dbReference type="NCBI Taxonomy" id="169760"/>
    <lineage>
        <taxon>Bacteria</taxon>
        <taxon>Bacillati</taxon>
        <taxon>Bacillota</taxon>
        <taxon>Bacilli</taxon>
        <taxon>Bacillales</taxon>
        <taxon>Paenibacillaceae</taxon>
        <taxon>Paenibacillus</taxon>
    </lineage>
</organism>
<evidence type="ECO:0000313" key="2">
    <source>
        <dbReference type="Proteomes" id="UP000029507"/>
    </source>
</evidence>
<dbReference type="EMBL" id="CP009286">
    <property type="protein sequence ID" value="AIQ63959.1"/>
    <property type="molecule type" value="Genomic_DNA"/>
</dbReference>
<name>A0A089N5G1_9BACL</name>
<reference evidence="1 2" key="1">
    <citation type="submission" date="2014-08" db="EMBL/GenBank/DDBJ databases">
        <title>Comparative genomics of the Paenibacillus odorifer group.</title>
        <authorList>
            <person name="den Bakker H.C."/>
            <person name="Tsai Y.-C."/>
            <person name="Martin N."/>
            <person name="Korlach J."/>
            <person name="Wiedmann M."/>
        </authorList>
    </citation>
    <scope>NUCLEOTIDE SEQUENCE [LARGE SCALE GENOMIC DNA]</scope>
    <source>
        <strain evidence="1 2">DSM 14472</strain>
    </source>
</reference>
<dbReference type="AlphaFoldDB" id="A0A089N5G1"/>
<protein>
    <submittedName>
        <fullName evidence="1">Uncharacterized protein</fullName>
    </submittedName>
</protein>
<dbReference type="STRING" id="169760.PSTEL_13540"/>
<keyword evidence="2" id="KW-1185">Reference proteome</keyword>